<dbReference type="Proteomes" id="UP000054279">
    <property type="component" value="Unassembled WGS sequence"/>
</dbReference>
<proteinExistence type="predicted"/>
<dbReference type="OrthoDB" id="244061at2759"/>
<gene>
    <name evidence="2" type="ORF">M422DRAFT_274984</name>
</gene>
<evidence type="ECO:0000256" key="1">
    <source>
        <dbReference type="SAM" id="MobiDB-lite"/>
    </source>
</evidence>
<reference evidence="2 3" key="1">
    <citation type="submission" date="2014-06" db="EMBL/GenBank/DDBJ databases">
        <title>Evolutionary Origins and Diversification of the Mycorrhizal Mutualists.</title>
        <authorList>
            <consortium name="DOE Joint Genome Institute"/>
            <consortium name="Mycorrhizal Genomics Consortium"/>
            <person name="Kohler A."/>
            <person name="Kuo A."/>
            <person name="Nagy L.G."/>
            <person name="Floudas D."/>
            <person name="Copeland A."/>
            <person name="Barry K.W."/>
            <person name="Cichocki N."/>
            <person name="Veneault-Fourrey C."/>
            <person name="LaButti K."/>
            <person name="Lindquist E.A."/>
            <person name="Lipzen A."/>
            <person name="Lundell T."/>
            <person name="Morin E."/>
            <person name="Murat C."/>
            <person name="Riley R."/>
            <person name="Ohm R."/>
            <person name="Sun H."/>
            <person name="Tunlid A."/>
            <person name="Henrissat B."/>
            <person name="Grigoriev I.V."/>
            <person name="Hibbett D.S."/>
            <person name="Martin F."/>
        </authorList>
    </citation>
    <scope>NUCLEOTIDE SEQUENCE [LARGE SCALE GENOMIC DNA]</scope>
    <source>
        <strain evidence="2 3">SS14</strain>
    </source>
</reference>
<evidence type="ECO:0000313" key="2">
    <source>
        <dbReference type="EMBL" id="KIJ24276.1"/>
    </source>
</evidence>
<evidence type="ECO:0000313" key="3">
    <source>
        <dbReference type="Proteomes" id="UP000054279"/>
    </source>
</evidence>
<dbReference type="EMBL" id="KN837508">
    <property type="protein sequence ID" value="KIJ24276.1"/>
    <property type="molecule type" value="Genomic_DNA"/>
</dbReference>
<sequence>MSQASSSNNTADLLSCFHNQKAKHEGPHIEVRAIPSACFVYHPTGCDQCLGYVEHLLVDMENCPSKFSFTRDETLDHLQEAWPKLGQYITDIGDEHDAAEKELAEEKQDQGPGDSNHKSPNNSTNIGPHPLASPETWTNFTASISRVHQEIGTQHLAPDLYPLKSHPPQFHPRIMSATTSSSKTTTANTILYKRSKDVPRLSTVEKSDPCRTLSGFKAISEFTKRQDLTKNEEWEGYEDAEREVLVQGYWCAYDQEHDELDALYLDLVRKEAVSRPDPDIHFGLRYIIHL</sequence>
<feature type="region of interest" description="Disordered" evidence="1">
    <location>
        <begin position="102"/>
        <end position="135"/>
    </location>
</feature>
<protein>
    <submittedName>
        <fullName evidence="2">Uncharacterized protein</fullName>
    </submittedName>
</protein>
<dbReference type="HOGENOM" id="CLU_960335_0_0_1"/>
<organism evidence="2 3">
    <name type="scientific">Sphaerobolus stellatus (strain SS14)</name>
    <dbReference type="NCBI Taxonomy" id="990650"/>
    <lineage>
        <taxon>Eukaryota</taxon>
        <taxon>Fungi</taxon>
        <taxon>Dikarya</taxon>
        <taxon>Basidiomycota</taxon>
        <taxon>Agaricomycotina</taxon>
        <taxon>Agaricomycetes</taxon>
        <taxon>Phallomycetidae</taxon>
        <taxon>Geastrales</taxon>
        <taxon>Sphaerobolaceae</taxon>
        <taxon>Sphaerobolus</taxon>
    </lineage>
</organism>
<name>A0A0C9UFM9_SPHS4</name>
<accession>A0A0C9UFM9</accession>
<keyword evidence="3" id="KW-1185">Reference proteome</keyword>
<dbReference type="AlphaFoldDB" id="A0A0C9UFM9"/>